<organism evidence="3 4">
    <name type="scientific">Actinomortierella ambigua</name>
    <dbReference type="NCBI Taxonomy" id="1343610"/>
    <lineage>
        <taxon>Eukaryota</taxon>
        <taxon>Fungi</taxon>
        <taxon>Fungi incertae sedis</taxon>
        <taxon>Mucoromycota</taxon>
        <taxon>Mortierellomycotina</taxon>
        <taxon>Mortierellomycetes</taxon>
        <taxon>Mortierellales</taxon>
        <taxon>Mortierellaceae</taxon>
        <taxon>Actinomortierella</taxon>
    </lineage>
</organism>
<keyword evidence="2" id="KW-1133">Transmembrane helix</keyword>
<keyword evidence="2" id="KW-0812">Transmembrane</keyword>
<proteinExistence type="predicted"/>
<gene>
    <name evidence="3" type="ORF">DFQ27_005043</name>
</gene>
<keyword evidence="2" id="KW-0472">Membrane</keyword>
<feature type="transmembrane region" description="Helical" evidence="2">
    <location>
        <begin position="68"/>
        <end position="87"/>
    </location>
</feature>
<keyword evidence="4" id="KW-1185">Reference proteome</keyword>
<protein>
    <submittedName>
        <fullName evidence="3">Uncharacterized protein</fullName>
    </submittedName>
</protein>
<dbReference type="OrthoDB" id="2336608at2759"/>
<comment type="caution">
    <text evidence="3">The sequence shown here is derived from an EMBL/GenBank/DDBJ whole genome shotgun (WGS) entry which is preliminary data.</text>
</comment>
<dbReference type="Proteomes" id="UP000807716">
    <property type="component" value="Unassembled WGS sequence"/>
</dbReference>
<feature type="compositionally biased region" description="Basic and acidic residues" evidence="1">
    <location>
        <begin position="150"/>
        <end position="160"/>
    </location>
</feature>
<dbReference type="EMBL" id="JAAAJB010000355">
    <property type="protein sequence ID" value="KAG0257602.1"/>
    <property type="molecule type" value="Genomic_DNA"/>
</dbReference>
<evidence type="ECO:0000256" key="1">
    <source>
        <dbReference type="SAM" id="MobiDB-lite"/>
    </source>
</evidence>
<evidence type="ECO:0000313" key="4">
    <source>
        <dbReference type="Proteomes" id="UP000807716"/>
    </source>
</evidence>
<sequence length="160" mass="17361">MSNIPEPAKVSAFYRKRLEKHELTPEEKSAVRYAIVKHTAIAAATTVTLGMAGFFYGRSRAWPRAKALALATAGNLVGLGAGAAIAFESGFKTVESQLQGTNSELVYLIDRYSKATLRERMGVPSTDGNVSSEIQEQEQDTAVAASSARMLDESRFSREK</sequence>
<name>A0A9P6PZX1_9FUNG</name>
<feature type="region of interest" description="Disordered" evidence="1">
    <location>
        <begin position="122"/>
        <end position="160"/>
    </location>
</feature>
<evidence type="ECO:0000313" key="3">
    <source>
        <dbReference type="EMBL" id="KAG0257602.1"/>
    </source>
</evidence>
<accession>A0A9P6PZX1</accession>
<evidence type="ECO:0000256" key="2">
    <source>
        <dbReference type="SAM" id="Phobius"/>
    </source>
</evidence>
<dbReference type="AlphaFoldDB" id="A0A9P6PZX1"/>
<reference evidence="3" key="1">
    <citation type="journal article" date="2020" name="Fungal Divers.">
        <title>Resolving the Mortierellaceae phylogeny through synthesis of multi-gene phylogenetics and phylogenomics.</title>
        <authorList>
            <person name="Vandepol N."/>
            <person name="Liber J."/>
            <person name="Desiro A."/>
            <person name="Na H."/>
            <person name="Kennedy M."/>
            <person name="Barry K."/>
            <person name="Grigoriev I.V."/>
            <person name="Miller A.N."/>
            <person name="O'Donnell K."/>
            <person name="Stajich J.E."/>
            <person name="Bonito G."/>
        </authorList>
    </citation>
    <scope>NUCLEOTIDE SEQUENCE</scope>
    <source>
        <strain evidence="3">BC1065</strain>
    </source>
</reference>
<feature type="transmembrane region" description="Helical" evidence="2">
    <location>
        <begin position="35"/>
        <end position="56"/>
    </location>
</feature>